<protein>
    <submittedName>
        <fullName evidence="1">DUF924 domain-containing protein</fullName>
    </submittedName>
</protein>
<sequence length="189" mass="20347">MHADAAAVLDFWFTPPGAARAEWFRKDAQFDAQILARFGAPIAQAVPGGLREWDAAGAPGTLARILLLDQFTRNVYRDTPAAFSGDAPALQAALALVAGGADLTLPPWQRAFVYLPFEHAEDAASQRQAVALFTRLCEAAPGFEGMLDFARRHHDVIARFGRFPHRNGILGRASTAAELAYLGEPGSGF</sequence>
<comment type="caution">
    <text evidence="1">The sequence shown here is derived from an EMBL/GenBank/DDBJ whole genome shotgun (WGS) entry which is preliminary data.</text>
</comment>
<gene>
    <name evidence="1" type="ORF">OIK44_09105</name>
</gene>
<proteinExistence type="predicted"/>
<keyword evidence="2" id="KW-1185">Reference proteome</keyword>
<dbReference type="InterPro" id="IPR011990">
    <property type="entry name" value="TPR-like_helical_dom_sf"/>
</dbReference>
<dbReference type="SUPFAM" id="SSF48452">
    <property type="entry name" value="TPR-like"/>
    <property type="match status" value="1"/>
</dbReference>
<dbReference type="Gene3D" id="1.20.58.320">
    <property type="entry name" value="TPR-like"/>
    <property type="match status" value="1"/>
</dbReference>
<evidence type="ECO:0000313" key="2">
    <source>
        <dbReference type="Proteomes" id="UP001221208"/>
    </source>
</evidence>
<dbReference type="Gene3D" id="1.25.40.10">
    <property type="entry name" value="Tetratricopeptide repeat domain"/>
    <property type="match status" value="1"/>
</dbReference>
<dbReference type="InterPro" id="IPR010323">
    <property type="entry name" value="DUF924"/>
</dbReference>
<dbReference type="EMBL" id="JAQQXR010000003">
    <property type="protein sequence ID" value="MDC8757743.1"/>
    <property type="molecule type" value="Genomic_DNA"/>
</dbReference>
<name>A0ABT5JYE7_9BURK</name>
<dbReference type="Proteomes" id="UP001221208">
    <property type="component" value="Unassembled WGS sequence"/>
</dbReference>
<dbReference type="Pfam" id="PF06041">
    <property type="entry name" value="DUF924"/>
    <property type="match status" value="1"/>
</dbReference>
<organism evidence="1 2">
    <name type="scientific">Janthinobacterium fluminis</name>
    <dbReference type="NCBI Taxonomy" id="2987524"/>
    <lineage>
        <taxon>Bacteria</taxon>
        <taxon>Pseudomonadati</taxon>
        <taxon>Pseudomonadota</taxon>
        <taxon>Betaproteobacteria</taxon>
        <taxon>Burkholderiales</taxon>
        <taxon>Oxalobacteraceae</taxon>
        <taxon>Janthinobacterium</taxon>
    </lineage>
</organism>
<dbReference type="RefSeq" id="WP_273670423.1">
    <property type="nucleotide sequence ID" value="NZ_JAQQXR010000003.1"/>
</dbReference>
<reference evidence="1 2" key="1">
    <citation type="submission" date="2022-10" db="EMBL/GenBank/DDBJ databases">
        <title>Janthinobacterium sp. hw3 Genome sequencing.</title>
        <authorList>
            <person name="Park S."/>
        </authorList>
    </citation>
    <scope>NUCLEOTIDE SEQUENCE [LARGE SCALE GENOMIC DNA]</scope>
    <source>
        <strain evidence="2">hw3</strain>
    </source>
</reference>
<evidence type="ECO:0000313" key="1">
    <source>
        <dbReference type="EMBL" id="MDC8757743.1"/>
    </source>
</evidence>
<accession>A0ABT5JYE7</accession>